<dbReference type="AlphaFoldDB" id="A0A0R3XCE2"/>
<dbReference type="SUPFAM" id="SSF103657">
    <property type="entry name" value="BAR/IMD domain-like"/>
    <property type="match status" value="1"/>
</dbReference>
<keyword evidence="3" id="KW-1185">Reference proteome</keyword>
<dbReference type="Proteomes" id="UP000274429">
    <property type="component" value="Unassembled WGS sequence"/>
</dbReference>
<reference evidence="4" key="1">
    <citation type="submission" date="2017-02" db="UniProtKB">
        <authorList>
            <consortium name="WormBaseParasite"/>
        </authorList>
    </citation>
    <scope>IDENTIFICATION</scope>
</reference>
<sequence>MDFLLQFENDQLALHDHHFRLLCEIQKLVADFGKKYRKTVSSFVPKKKVNSSMESELTYNTVLTDTLAPFLEMGMAFENYGAELQKSVILPLKAEYDRERKVADKVTTDYTKYNTQREREKRRLEDTWRAHVNALKEKQKAETMNTQAQGDPNITPEEREKVRLT</sequence>
<evidence type="ECO:0000313" key="3">
    <source>
        <dbReference type="Proteomes" id="UP000274429"/>
    </source>
</evidence>
<gene>
    <name evidence="2" type="ORF">TTAC_LOCUS11202</name>
</gene>
<dbReference type="STRING" id="6205.A0A0R3XCE2"/>
<evidence type="ECO:0000256" key="1">
    <source>
        <dbReference type="SAM" id="MobiDB-lite"/>
    </source>
</evidence>
<feature type="region of interest" description="Disordered" evidence="1">
    <location>
        <begin position="137"/>
        <end position="165"/>
    </location>
</feature>
<feature type="compositionally biased region" description="Polar residues" evidence="1">
    <location>
        <begin position="142"/>
        <end position="152"/>
    </location>
</feature>
<accession>A0A0R3XCE2</accession>
<protein>
    <submittedName>
        <fullName evidence="4">BAR domain-containing protein</fullName>
    </submittedName>
</protein>
<dbReference type="InterPro" id="IPR027267">
    <property type="entry name" value="AH/BAR_dom_sf"/>
</dbReference>
<name>A0A0R3XCE2_HYDTA</name>
<dbReference type="Gene3D" id="1.20.1270.60">
    <property type="entry name" value="Arfaptin homology (AH) domain/BAR domain"/>
    <property type="match status" value="1"/>
</dbReference>
<dbReference type="OrthoDB" id="8783038at2759"/>
<dbReference type="WBParaSite" id="TTAC_0001121901-mRNA-1">
    <property type="protein sequence ID" value="TTAC_0001121901-mRNA-1"/>
    <property type="gene ID" value="TTAC_0001121901"/>
</dbReference>
<evidence type="ECO:0000313" key="4">
    <source>
        <dbReference type="WBParaSite" id="TTAC_0001121901-mRNA-1"/>
    </source>
</evidence>
<evidence type="ECO:0000313" key="2">
    <source>
        <dbReference type="EMBL" id="VDM36182.1"/>
    </source>
</evidence>
<feature type="compositionally biased region" description="Basic and acidic residues" evidence="1">
    <location>
        <begin position="156"/>
        <end position="165"/>
    </location>
</feature>
<dbReference type="EMBL" id="UYWX01023192">
    <property type="protein sequence ID" value="VDM36182.1"/>
    <property type="molecule type" value="Genomic_DNA"/>
</dbReference>
<reference evidence="2 3" key="2">
    <citation type="submission" date="2018-11" db="EMBL/GenBank/DDBJ databases">
        <authorList>
            <consortium name="Pathogen Informatics"/>
        </authorList>
    </citation>
    <scope>NUCLEOTIDE SEQUENCE [LARGE SCALE GENOMIC DNA]</scope>
</reference>
<proteinExistence type="predicted"/>
<organism evidence="4">
    <name type="scientific">Hydatigena taeniaeformis</name>
    <name type="common">Feline tapeworm</name>
    <name type="synonym">Taenia taeniaeformis</name>
    <dbReference type="NCBI Taxonomy" id="6205"/>
    <lineage>
        <taxon>Eukaryota</taxon>
        <taxon>Metazoa</taxon>
        <taxon>Spiralia</taxon>
        <taxon>Lophotrochozoa</taxon>
        <taxon>Platyhelminthes</taxon>
        <taxon>Cestoda</taxon>
        <taxon>Eucestoda</taxon>
        <taxon>Cyclophyllidea</taxon>
        <taxon>Taeniidae</taxon>
        <taxon>Hydatigera</taxon>
    </lineage>
</organism>